<name>A0A506UGY4_9HYPH</name>
<dbReference type="EMBL" id="VHLG01000003">
    <property type="protein sequence ID" value="TPW31627.1"/>
    <property type="molecule type" value="Genomic_DNA"/>
</dbReference>
<dbReference type="Pfam" id="PF00582">
    <property type="entry name" value="Usp"/>
    <property type="match status" value="1"/>
</dbReference>
<organism evidence="5 6">
    <name type="scientific">Martelella alba</name>
    <dbReference type="NCBI Taxonomy" id="2590451"/>
    <lineage>
        <taxon>Bacteria</taxon>
        <taxon>Pseudomonadati</taxon>
        <taxon>Pseudomonadota</taxon>
        <taxon>Alphaproteobacteria</taxon>
        <taxon>Hyphomicrobiales</taxon>
        <taxon>Aurantimonadaceae</taxon>
        <taxon>Martelella</taxon>
    </lineage>
</organism>
<protein>
    <recommendedName>
        <fullName evidence="2">Universal stress protein</fullName>
    </recommendedName>
</protein>
<sequence>MFKQILVPVDIAALEKGGDILRKASELLDEGGSITLLHVVEEVPAYLSIDIPVDVIDNAVEDAKDKLKQLKDELKVDAHIELRTGPASREILSAAKDRKTDLIIIASHRPDLSNYLLGSTADRVVRHATCSVLVRR</sequence>
<keyword evidence="3" id="KW-0175">Coiled coil</keyword>
<evidence type="ECO:0000313" key="6">
    <source>
        <dbReference type="Proteomes" id="UP000318801"/>
    </source>
</evidence>
<reference evidence="5 6" key="1">
    <citation type="submission" date="2019-06" db="EMBL/GenBank/DDBJ databases">
        <authorList>
            <person name="Li M."/>
        </authorList>
    </citation>
    <scope>NUCLEOTIDE SEQUENCE [LARGE SCALE GENOMIC DNA]</scope>
    <source>
        <strain evidence="5 6">BGMRC2036</strain>
    </source>
</reference>
<comment type="similarity">
    <text evidence="1 2">Belongs to the universal stress protein A family.</text>
</comment>
<keyword evidence="2" id="KW-0963">Cytoplasm</keyword>
<dbReference type="PANTHER" id="PTHR46268">
    <property type="entry name" value="STRESS RESPONSE PROTEIN NHAX"/>
    <property type="match status" value="1"/>
</dbReference>
<evidence type="ECO:0000313" key="5">
    <source>
        <dbReference type="EMBL" id="TPW31627.1"/>
    </source>
</evidence>
<dbReference type="Proteomes" id="UP000318801">
    <property type="component" value="Unassembled WGS sequence"/>
</dbReference>
<proteinExistence type="inferred from homology"/>
<evidence type="ECO:0000259" key="4">
    <source>
        <dbReference type="Pfam" id="PF00582"/>
    </source>
</evidence>
<dbReference type="GO" id="GO:0005737">
    <property type="term" value="C:cytoplasm"/>
    <property type="evidence" value="ECO:0007669"/>
    <property type="project" value="UniProtKB-SubCell"/>
</dbReference>
<evidence type="ECO:0000256" key="2">
    <source>
        <dbReference type="PIRNR" id="PIRNR006276"/>
    </source>
</evidence>
<dbReference type="RefSeq" id="WP_141148396.1">
    <property type="nucleotide sequence ID" value="NZ_VHLG01000003.1"/>
</dbReference>
<keyword evidence="6" id="KW-1185">Reference proteome</keyword>
<dbReference type="AlphaFoldDB" id="A0A506UGY4"/>
<dbReference type="OrthoDB" id="9792500at2"/>
<dbReference type="InterPro" id="IPR006015">
    <property type="entry name" value="Universal_stress_UspA"/>
</dbReference>
<dbReference type="Gene3D" id="3.40.50.620">
    <property type="entry name" value="HUPs"/>
    <property type="match status" value="1"/>
</dbReference>
<gene>
    <name evidence="5" type="ORF">FJU08_07730</name>
</gene>
<dbReference type="PIRSF" id="PIRSF006276">
    <property type="entry name" value="UspA"/>
    <property type="match status" value="1"/>
</dbReference>
<dbReference type="CDD" id="cd00293">
    <property type="entry name" value="USP-like"/>
    <property type="match status" value="1"/>
</dbReference>
<evidence type="ECO:0000256" key="1">
    <source>
        <dbReference type="ARBA" id="ARBA00008791"/>
    </source>
</evidence>
<feature type="coiled-coil region" evidence="3">
    <location>
        <begin position="53"/>
        <end position="80"/>
    </location>
</feature>
<dbReference type="PANTHER" id="PTHR46268:SF6">
    <property type="entry name" value="UNIVERSAL STRESS PROTEIN UP12"/>
    <property type="match status" value="1"/>
</dbReference>
<comment type="caution">
    <text evidence="5">The sequence shown here is derived from an EMBL/GenBank/DDBJ whole genome shotgun (WGS) entry which is preliminary data.</text>
</comment>
<dbReference type="PRINTS" id="PR01438">
    <property type="entry name" value="UNVRSLSTRESS"/>
</dbReference>
<dbReference type="SUPFAM" id="SSF52402">
    <property type="entry name" value="Adenine nucleotide alpha hydrolases-like"/>
    <property type="match status" value="1"/>
</dbReference>
<comment type="subcellular location">
    <subcellularLocation>
        <location evidence="2">Cytoplasm</location>
    </subcellularLocation>
</comment>
<dbReference type="InterPro" id="IPR014729">
    <property type="entry name" value="Rossmann-like_a/b/a_fold"/>
</dbReference>
<accession>A0A506UGY4</accession>
<evidence type="ECO:0000256" key="3">
    <source>
        <dbReference type="SAM" id="Coils"/>
    </source>
</evidence>
<dbReference type="InterPro" id="IPR006016">
    <property type="entry name" value="UspA"/>
</dbReference>
<feature type="domain" description="UspA" evidence="4">
    <location>
        <begin position="1"/>
        <end position="134"/>
    </location>
</feature>